<comment type="similarity">
    <text evidence="5">Belongs to the binding-protein-dependent transport system permease family.</text>
</comment>
<feature type="domain" description="ABC transmembrane type-1" evidence="6">
    <location>
        <begin position="228"/>
        <end position="454"/>
    </location>
</feature>
<feature type="transmembrane region" description="Helical" evidence="5">
    <location>
        <begin position="295"/>
        <end position="319"/>
    </location>
</feature>
<dbReference type="CDD" id="cd06261">
    <property type="entry name" value="TM_PBP2"/>
    <property type="match status" value="1"/>
</dbReference>
<accession>A0A2M8PH78</accession>
<dbReference type="Pfam" id="PF00528">
    <property type="entry name" value="BPD_transp_1"/>
    <property type="match status" value="1"/>
</dbReference>
<dbReference type="InterPro" id="IPR035906">
    <property type="entry name" value="MetI-like_sf"/>
</dbReference>
<comment type="subcellular location">
    <subcellularLocation>
        <location evidence="5">Cell membrane</location>
        <topology evidence="5">Multi-pass membrane protein</topology>
    </subcellularLocation>
    <subcellularLocation>
        <location evidence="1">Membrane</location>
        <topology evidence="1">Multi-pass membrane protein</topology>
    </subcellularLocation>
</comment>
<feature type="transmembrane region" description="Helical" evidence="5">
    <location>
        <begin position="188"/>
        <end position="207"/>
    </location>
</feature>
<feature type="transmembrane region" description="Helical" evidence="5">
    <location>
        <begin position="90"/>
        <end position="108"/>
    </location>
</feature>
<evidence type="ECO:0000313" key="7">
    <source>
        <dbReference type="EMBL" id="PJF36910.1"/>
    </source>
</evidence>
<evidence type="ECO:0000256" key="4">
    <source>
        <dbReference type="ARBA" id="ARBA00023136"/>
    </source>
</evidence>
<comment type="caution">
    <text evidence="7">The sequence shown here is derived from an EMBL/GenBank/DDBJ whole genome shotgun (WGS) entry which is preliminary data.</text>
</comment>
<keyword evidence="3 5" id="KW-1133">Transmembrane helix</keyword>
<sequence length="469" mass="51204">MTTTTAPTEGASSSSVTRPVVERGLLAWLHQNFFRTPFDVALTLIVLVIGGNLLVQFVEWSIAQADWTIITTNFRILMQGTYPAEQGGRLGLAVALITLIAGVSWGIWGKMFRATAFAFVGGVLIFIFVPLAAESLAEAPSGTFSAYLSGQLAPLFSLLREPVLLLVACLLIGYAVGRFAKQIDRKRAGRYTLIAWFVAIPVCFILVRGFTEPDGILPFVQTSRWGGLLLTFMLAFVAIVACFPLGILLALGRMSSGTHKLEFKAPPGWWLNPLQWLHALSIWWRNLGNYPIIKLLCIIYIEFLRGVPLVTVFFTANLIVPLALGDNSIDAVLRAMVALTLFEAAYIAEIVRGGLQALPPGQLEAAKALGLSPVQATLFITLPQALRIAIPPLVGQFITMFKDTSLVAIIGLTDLLGISRSVLAQSEFIGRHREMYVFVAIVYFVFSYGMSYAARQLERSGSGAFRKIG</sequence>
<evidence type="ECO:0000256" key="3">
    <source>
        <dbReference type="ARBA" id="ARBA00022989"/>
    </source>
</evidence>
<dbReference type="PANTHER" id="PTHR30614">
    <property type="entry name" value="MEMBRANE COMPONENT OF AMINO ACID ABC TRANSPORTER"/>
    <property type="match status" value="1"/>
</dbReference>
<feature type="transmembrane region" description="Helical" evidence="5">
    <location>
        <begin position="435"/>
        <end position="454"/>
    </location>
</feature>
<feature type="transmembrane region" description="Helical" evidence="5">
    <location>
        <begin position="115"/>
        <end position="133"/>
    </location>
</feature>
<keyword evidence="5" id="KW-0813">Transport</keyword>
<dbReference type="PANTHER" id="PTHR30614:SF41">
    <property type="entry name" value="INNER MEMBRANE AMINO-ACID ABC TRANSPORTER PERMEASE PROTEIN YHDY"/>
    <property type="match status" value="1"/>
</dbReference>
<dbReference type="Gene3D" id="1.10.3720.10">
    <property type="entry name" value="MetI-like"/>
    <property type="match status" value="1"/>
</dbReference>
<dbReference type="Proteomes" id="UP000229681">
    <property type="component" value="Unassembled WGS sequence"/>
</dbReference>
<name>A0A2M8PH78_9CHLR</name>
<gene>
    <name evidence="7" type="ORF">CUN49_02955</name>
</gene>
<protein>
    <submittedName>
        <fullName evidence="7">Amino acid ABC transporter permease</fullName>
    </submittedName>
</protein>
<dbReference type="GO" id="GO:0006865">
    <property type="term" value="P:amino acid transport"/>
    <property type="evidence" value="ECO:0007669"/>
    <property type="project" value="TreeGrafter"/>
</dbReference>
<keyword evidence="4 5" id="KW-0472">Membrane</keyword>
<dbReference type="GO" id="GO:0055085">
    <property type="term" value="P:transmembrane transport"/>
    <property type="evidence" value="ECO:0007669"/>
    <property type="project" value="InterPro"/>
</dbReference>
<dbReference type="InterPro" id="IPR000515">
    <property type="entry name" value="MetI-like"/>
</dbReference>
<dbReference type="AlphaFoldDB" id="A0A2M8PH78"/>
<dbReference type="SUPFAM" id="SSF161098">
    <property type="entry name" value="MetI-like"/>
    <property type="match status" value="1"/>
</dbReference>
<feature type="transmembrane region" description="Helical" evidence="5">
    <location>
        <begin position="227"/>
        <end position="251"/>
    </location>
</feature>
<feature type="transmembrane region" description="Helical" evidence="5">
    <location>
        <begin position="153"/>
        <end position="176"/>
    </location>
</feature>
<feature type="transmembrane region" description="Helical" evidence="5">
    <location>
        <begin position="406"/>
        <end position="423"/>
    </location>
</feature>
<evidence type="ECO:0000256" key="1">
    <source>
        <dbReference type="ARBA" id="ARBA00004141"/>
    </source>
</evidence>
<feature type="transmembrane region" description="Helical" evidence="5">
    <location>
        <begin position="40"/>
        <end position="58"/>
    </location>
</feature>
<dbReference type="GO" id="GO:0005886">
    <property type="term" value="C:plasma membrane"/>
    <property type="evidence" value="ECO:0007669"/>
    <property type="project" value="UniProtKB-SubCell"/>
</dbReference>
<dbReference type="InterPro" id="IPR043429">
    <property type="entry name" value="ArtM/GltK/GlnP/TcyL/YhdX-like"/>
</dbReference>
<proteinExistence type="inferred from homology"/>
<reference evidence="7 8" key="1">
    <citation type="submission" date="2017-11" db="EMBL/GenBank/DDBJ databases">
        <title>Evolution of Phototrophy in the Chloroflexi Phylum Driven by Horizontal Gene Transfer.</title>
        <authorList>
            <person name="Ward L.M."/>
            <person name="Hemp J."/>
            <person name="Shih P.M."/>
            <person name="Mcglynn S.E."/>
            <person name="Fischer W."/>
        </authorList>
    </citation>
    <scope>NUCLEOTIDE SEQUENCE [LARGE SCALE GENOMIC DNA]</scope>
    <source>
        <strain evidence="7">JP3_13</strain>
    </source>
</reference>
<evidence type="ECO:0000256" key="5">
    <source>
        <dbReference type="RuleBase" id="RU363032"/>
    </source>
</evidence>
<dbReference type="EMBL" id="PGTM01000024">
    <property type="protein sequence ID" value="PJF36910.1"/>
    <property type="molecule type" value="Genomic_DNA"/>
</dbReference>
<evidence type="ECO:0000259" key="6">
    <source>
        <dbReference type="PROSITE" id="PS50928"/>
    </source>
</evidence>
<dbReference type="PROSITE" id="PS50928">
    <property type="entry name" value="ABC_TM1"/>
    <property type="match status" value="1"/>
</dbReference>
<keyword evidence="2 5" id="KW-0812">Transmembrane</keyword>
<evidence type="ECO:0000256" key="2">
    <source>
        <dbReference type="ARBA" id="ARBA00022692"/>
    </source>
</evidence>
<evidence type="ECO:0000313" key="8">
    <source>
        <dbReference type="Proteomes" id="UP000229681"/>
    </source>
</evidence>
<organism evidence="7 8">
    <name type="scientific">Candidatus Thermofonsia Clade 1 bacterium</name>
    <dbReference type="NCBI Taxonomy" id="2364210"/>
    <lineage>
        <taxon>Bacteria</taxon>
        <taxon>Bacillati</taxon>
        <taxon>Chloroflexota</taxon>
        <taxon>Candidatus Thermofontia</taxon>
        <taxon>Candidatus Thermofonsia Clade 1</taxon>
    </lineage>
</organism>